<protein>
    <recommendedName>
        <fullName evidence="3">DUF481 domain-containing protein</fullName>
    </recommendedName>
</protein>
<accession>A0A0A2MZB9</accession>
<reference evidence="1 2" key="2">
    <citation type="journal article" date="2015" name="Stand. Genomic Sci.">
        <title>High quality draft genomic sequence of Flavobacterium enshiense DK69(T) and comparison among Flavobacterium genomes.</title>
        <authorList>
            <person name="Zeng Z."/>
            <person name="Chen C."/>
            <person name="Du H."/>
            <person name="Wang G."/>
            <person name="Li M."/>
        </authorList>
    </citation>
    <scope>NUCLEOTIDE SEQUENCE [LARGE SCALE GENOMIC DNA]</scope>
    <source>
        <strain evidence="1 2">DK69</strain>
    </source>
</reference>
<reference evidence="2" key="1">
    <citation type="submission" date="2013-09" db="EMBL/GenBank/DDBJ databases">
        <authorList>
            <person name="Zeng Z."/>
            <person name="Chen C."/>
        </authorList>
    </citation>
    <scope>NUCLEOTIDE SEQUENCE [LARGE SCALE GENOMIC DNA]</scope>
    <source>
        <strain evidence="2">DK69</strain>
    </source>
</reference>
<dbReference type="AlphaFoldDB" id="A0A0A2MZB9"/>
<dbReference type="eggNOG" id="ENOG502ZAPE">
    <property type="taxonomic scope" value="Bacteria"/>
</dbReference>
<evidence type="ECO:0008006" key="3">
    <source>
        <dbReference type="Google" id="ProtNLM"/>
    </source>
</evidence>
<keyword evidence="2" id="KW-1185">Reference proteome</keyword>
<sequence length="408" mass="46628">MFSYSKTLMVLLLVFPLFLYAQIPEKKKTDSIPSVEHDTVQKVLEVEVDTTLSESEKKVRKEAFTPDILHLINGDRLTGKILSFQQGRLSFDAQGPGVVSIKWYKIFSIDGGSKIYKVENIYGEIFIGKIAKSDMMGEIIVLTGPDEIIESSVTAESSATAELKKSVPKGTTIKFEEILRIFPLEEKWYEGFKGDIGAGVSYTKSSEVLRISAESNLFYVISRWRFVNNFSYMATSTESSDYSVRIQENLQEFYSLYRKWVLYQANAFNRNDELGIDAKLSFGFGIGNNLIITERQRLLLFTGFLQNFEDNINSDKFVANSEWPVTLQHTVYSFISPNLSSTLKAGSYVGLTEKDRYRFDLSADLTWEIFNDFKIQFSFYYNYDNKNIVGKNTKEDSGTELSFLLELK</sequence>
<dbReference type="InterPro" id="IPR007433">
    <property type="entry name" value="DUF481"/>
</dbReference>
<comment type="caution">
    <text evidence="1">The sequence shown here is derived from an EMBL/GenBank/DDBJ whole genome shotgun (WGS) entry which is preliminary data.</text>
</comment>
<dbReference type="RefSeq" id="WP_035629858.1">
    <property type="nucleotide sequence ID" value="NZ_AVCS01000004.1"/>
</dbReference>
<gene>
    <name evidence="1" type="ORF">Q767_03495</name>
</gene>
<name>A0A0A2MZB9_9FLAO</name>
<dbReference type="Proteomes" id="UP000030149">
    <property type="component" value="Unassembled WGS sequence"/>
</dbReference>
<evidence type="ECO:0000313" key="1">
    <source>
        <dbReference type="EMBL" id="KGO96783.1"/>
    </source>
</evidence>
<proteinExistence type="predicted"/>
<dbReference type="PATRIC" id="fig|1107311.5.peg.1861"/>
<evidence type="ECO:0000313" key="2">
    <source>
        <dbReference type="Proteomes" id="UP000030149"/>
    </source>
</evidence>
<dbReference type="EMBL" id="JRLZ01000003">
    <property type="protein sequence ID" value="KGO96783.1"/>
    <property type="molecule type" value="Genomic_DNA"/>
</dbReference>
<dbReference type="STRING" id="1107311.Q767_03495"/>
<dbReference type="Pfam" id="PF04338">
    <property type="entry name" value="DUF481"/>
    <property type="match status" value="1"/>
</dbReference>
<dbReference type="OrthoDB" id="1117610at2"/>
<organism evidence="1 2">
    <name type="scientific">Flavobacterium enshiense DK69</name>
    <dbReference type="NCBI Taxonomy" id="1107311"/>
    <lineage>
        <taxon>Bacteria</taxon>
        <taxon>Pseudomonadati</taxon>
        <taxon>Bacteroidota</taxon>
        <taxon>Flavobacteriia</taxon>
        <taxon>Flavobacteriales</taxon>
        <taxon>Flavobacteriaceae</taxon>
        <taxon>Flavobacterium</taxon>
    </lineage>
</organism>